<keyword evidence="2" id="KW-1003">Cell membrane</keyword>
<dbReference type="EMBL" id="JBEUWX010000002">
    <property type="protein sequence ID" value="MFA9949818.1"/>
    <property type="molecule type" value="Genomic_DNA"/>
</dbReference>
<evidence type="ECO:0000256" key="4">
    <source>
        <dbReference type="ARBA" id="ARBA00022989"/>
    </source>
</evidence>
<keyword evidence="4 9" id="KW-1133">Transmembrane helix</keyword>
<accession>A0ABV4UEZ7</accession>
<evidence type="ECO:0000256" key="2">
    <source>
        <dbReference type="ARBA" id="ARBA00022475"/>
    </source>
</evidence>
<feature type="domain" description="Ancillary SecYEG translocon subunit/Cell division coordinator CpoB TPR" evidence="10">
    <location>
        <begin position="16"/>
        <end position="223"/>
    </location>
</feature>
<comment type="subcellular location">
    <subcellularLocation>
        <location evidence="1">Cell membrane</location>
        <topology evidence="1">Single-pass type II membrane protein</topology>
    </subcellularLocation>
</comment>
<comment type="similarity">
    <text evidence="7">Belongs to the YfgM family.</text>
</comment>
<keyword evidence="3 9" id="KW-0812">Transmembrane</keyword>
<evidence type="ECO:0000256" key="9">
    <source>
        <dbReference type="SAM" id="Phobius"/>
    </source>
</evidence>
<dbReference type="InterPro" id="IPR026039">
    <property type="entry name" value="YfgM"/>
</dbReference>
<evidence type="ECO:0000256" key="6">
    <source>
        <dbReference type="ARBA" id="ARBA00023186"/>
    </source>
</evidence>
<keyword evidence="12" id="KW-1185">Reference proteome</keyword>
<evidence type="ECO:0000259" key="10">
    <source>
        <dbReference type="Pfam" id="PF09976"/>
    </source>
</evidence>
<keyword evidence="6" id="KW-0143">Chaperone</keyword>
<name>A0ABV4UEZ7_9RHOO</name>
<proteinExistence type="inferred from homology"/>
<dbReference type="SUPFAM" id="SSF48452">
    <property type="entry name" value="TPR-like"/>
    <property type="match status" value="1"/>
</dbReference>
<gene>
    <name evidence="11" type="ORF">ABCS64_05655</name>
</gene>
<dbReference type="RefSeq" id="WP_418890923.1">
    <property type="nucleotide sequence ID" value="NZ_JBEUWX010000002.1"/>
</dbReference>
<organism evidence="11 12">
    <name type="scientific">Dentiradicibacter hellwigii</name>
    <dbReference type="NCBI Taxonomy" id="3149053"/>
    <lineage>
        <taxon>Bacteria</taxon>
        <taxon>Pseudomonadati</taxon>
        <taxon>Pseudomonadota</taxon>
        <taxon>Betaproteobacteria</taxon>
        <taxon>Rhodocyclales</taxon>
        <taxon>Rhodocyclaceae</taxon>
        <taxon>Dentiradicibacter</taxon>
    </lineage>
</organism>
<protein>
    <recommendedName>
        <fullName evidence="8">Ancillary SecYEG translocon subunit</fullName>
    </recommendedName>
</protein>
<dbReference type="PANTHER" id="PTHR38035">
    <property type="entry name" value="UPF0070 PROTEIN YFGM"/>
    <property type="match status" value="1"/>
</dbReference>
<evidence type="ECO:0000256" key="8">
    <source>
        <dbReference type="ARBA" id="ARBA00024235"/>
    </source>
</evidence>
<reference evidence="12" key="1">
    <citation type="submission" date="2024-06" db="EMBL/GenBank/DDBJ databases">
        <title>Radixoralia hellwigii gen. nov., sp nov., isolated from a root canal in the human oral cavity.</title>
        <authorList>
            <person name="Bartsch S."/>
            <person name="Wittmer A."/>
            <person name="Schulz A.-K."/>
            <person name="Neumann-Schaal M."/>
            <person name="Wolf J."/>
            <person name="Gronow S."/>
            <person name="Tennert C."/>
            <person name="Haecker G."/>
            <person name="Cieplik F."/>
            <person name="Al-Ahmad A."/>
        </authorList>
    </citation>
    <scope>NUCLEOTIDE SEQUENCE [LARGE SCALE GENOMIC DNA]</scope>
    <source>
        <strain evidence="12">Wk13</strain>
    </source>
</reference>
<dbReference type="Gene3D" id="1.25.40.10">
    <property type="entry name" value="Tetratricopeptide repeat domain"/>
    <property type="match status" value="1"/>
</dbReference>
<dbReference type="Proteomes" id="UP001574673">
    <property type="component" value="Unassembled WGS sequence"/>
</dbReference>
<keyword evidence="5 9" id="KW-0472">Membrane</keyword>
<dbReference type="InterPro" id="IPR011990">
    <property type="entry name" value="TPR-like_helical_dom_sf"/>
</dbReference>
<evidence type="ECO:0000256" key="1">
    <source>
        <dbReference type="ARBA" id="ARBA00004401"/>
    </source>
</evidence>
<dbReference type="PANTHER" id="PTHR38035:SF1">
    <property type="entry name" value="ANCILLARY SECYEG TRANSLOCON SUBUNIT"/>
    <property type="match status" value="1"/>
</dbReference>
<dbReference type="Pfam" id="PF09976">
    <property type="entry name" value="TPR_21"/>
    <property type="match status" value="1"/>
</dbReference>
<evidence type="ECO:0000256" key="3">
    <source>
        <dbReference type="ARBA" id="ARBA00022692"/>
    </source>
</evidence>
<evidence type="ECO:0000313" key="12">
    <source>
        <dbReference type="Proteomes" id="UP001574673"/>
    </source>
</evidence>
<sequence>MAAYDLEEQEQIAEFKAWWKQYGSLLTFVVMAAAVVVLAWRGWNWYQRSQAEQASDIYQALQQAVQIGDTQRVKAASGELTEKFSGTRYATLGALVAAKATKDAGDTKTAKAQLQWAVDNGEDEIRDLARLHLVTLLIDEKAYDEALKLLEGSVTPAFSARFIDSRGDVLSAQGKKDEARKAYQLALDTLSGAQNGGANSQNWQLQSSAVYREIIQQKLDALGTKG</sequence>
<feature type="transmembrane region" description="Helical" evidence="9">
    <location>
        <begin position="22"/>
        <end position="40"/>
    </location>
</feature>
<dbReference type="PIRSF" id="PIRSF006170">
    <property type="entry name" value="YfgM"/>
    <property type="match status" value="1"/>
</dbReference>
<comment type="caution">
    <text evidence="11">The sequence shown here is derived from an EMBL/GenBank/DDBJ whole genome shotgun (WGS) entry which is preliminary data.</text>
</comment>
<evidence type="ECO:0000313" key="11">
    <source>
        <dbReference type="EMBL" id="MFA9949818.1"/>
    </source>
</evidence>
<evidence type="ECO:0000256" key="7">
    <source>
        <dbReference type="ARBA" id="ARBA00024197"/>
    </source>
</evidence>
<evidence type="ECO:0000256" key="5">
    <source>
        <dbReference type="ARBA" id="ARBA00023136"/>
    </source>
</evidence>
<dbReference type="InterPro" id="IPR018704">
    <property type="entry name" value="SecYEG/CpoB_TPR"/>
</dbReference>